<feature type="non-terminal residue" evidence="9">
    <location>
        <position position="1"/>
    </location>
</feature>
<evidence type="ECO:0000256" key="3">
    <source>
        <dbReference type="ARBA" id="ARBA00008298"/>
    </source>
</evidence>
<comment type="subcellular location">
    <subcellularLocation>
        <location evidence="1">Nucleus membrane</location>
        <topology evidence="1">Multi-pass membrane protein</topology>
    </subcellularLocation>
    <subcellularLocation>
        <location evidence="2">Rough endoplasmic reticulum membrane</location>
        <topology evidence="2">Multi-pass membrane protein</topology>
    </subcellularLocation>
</comment>
<gene>
    <name evidence="9" type="ORF">M9458_027459</name>
</gene>
<protein>
    <submittedName>
        <fullName evidence="9">Uncharacterized protein</fullName>
    </submittedName>
</protein>
<accession>A0ABD0PXP1</accession>
<reference evidence="9 10" key="1">
    <citation type="submission" date="2024-05" db="EMBL/GenBank/DDBJ databases">
        <title>Genome sequencing and assembly of Indian major carp, Cirrhinus mrigala (Hamilton, 1822).</title>
        <authorList>
            <person name="Mohindra V."/>
            <person name="Chowdhury L.M."/>
            <person name="Lal K."/>
            <person name="Jena J.K."/>
        </authorList>
    </citation>
    <scope>NUCLEOTIDE SEQUENCE [LARGE SCALE GENOMIC DNA]</scope>
    <source>
        <strain evidence="9">CM1030</strain>
        <tissue evidence="9">Blood</tissue>
    </source>
</reference>
<evidence type="ECO:0000256" key="1">
    <source>
        <dbReference type="ARBA" id="ARBA00004232"/>
    </source>
</evidence>
<dbReference type="GO" id="GO:0030867">
    <property type="term" value="C:rough endoplasmic reticulum membrane"/>
    <property type="evidence" value="ECO:0007669"/>
    <property type="project" value="UniProtKB-SubCell"/>
</dbReference>
<dbReference type="EMBL" id="JAMKFB020000013">
    <property type="protein sequence ID" value="KAL0178565.1"/>
    <property type="molecule type" value="Genomic_DNA"/>
</dbReference>
<evidence type="ECO:0000313" key="10">
    <source>
        <dbReference type="Proteomes" id="UP001529510"/>
    </source>
</evidence>
<dbReference type="GO" id="GO:0031965">
    <property type="term" value="C:nuclear membrane"/>
    <property type="evidence" value="ECO:0007669"/>
    <property type="project" value="UniProtKB-SubCell"/>
</dbReference>
<feature type="non-terminal residue" evidence="9">
    <location>
        <position position="52"/>
    </location>
</feature>
<keyword evidence="7" id="KW-0472">Membrane</keyword>
<keyword evidence="5" id="KW-0256">Endoplasmic reticulum</keyword>
<proteinExistence type="inferred from homology"/>
<keyword evidence="4" id="KW-0812">Transmembrane</keyword>
<dbReference type="PANTHER" id="PTHR47464:SF3">
    <property type="entry name" value="MACOILIN-2 ISOFORM X1"/>
    <property type="match status" value="1"/>
</dbReference>
<dbReference type="PANTHER" id="PTHR47464">
    <property type="entry name" value="MACOILIN"/>
    <property type="match status" value="1"/>
</dbReference>
<dbReference type="Proteomes" id="UP001529510">
    <property type="component" value="Unassembled WGS sequence"/>
</dbReference>
<dbReference type="Pfam" id="PF09726">
    <property type="entry name" value="Macoilin"/>
    <property type="match status" value="1"/>
</dbReference>
<sequence>EIKDLKQKIAEVMAVMPSVVYSADTGSMTPVTPHYSSKFMDTSPSGLDPNAS</sequence>
<evidence type="ECO:0000256" key="5">
    <source>
        <dbReference type="ARBA" id="ARBA00022824"/>
    </source>
</evidence>
<evidence type="ECO:0000256" key="7">
    <source>
        <dbReference type="ARBA" id="ARBA00023136"/>
    </source>
</evidence>
<comment type="similarity">
    <text evidence="3">Belongs to the macoilin family.</text>
</comment>
<comment type="caution">
    <text evidence="9">The sequence shown here is derived from an EMBL/GenBank/DDBJ whole genome shotgun (WGS) entry which is preliminary data.</text>
</comment>
<evidence type="ECO:0000256" key="6">
    <source>
        <dbReference type="ARBA" id="ARBA00022989"/>
    </source>
</evidence>
<organism evidence="9 10">
    <name type="scientific">Cirrhinus mrigala</name>
    <name type="common">Mrigala</name>
    <dbReference type="NCBI Taxonomy" id="683832"/>
    <lineage>
        <taxon>Eukaryota</taxon>
        <taxon>Metazoa</taxon>
        <taxon>Chordata</taxon>
        <taxon>Craniata</taxon>
        <taxon>Vertebrata</taxon>
        <taxon>Euteleostomi</taxon>
        <taxon>Actinopterygii</taxon>
        <taxon>Neopterygii</taxon>
        <taxon>Teleostei</taxon>
        <taxon>Ostariophysi</taxon>
        <taxon>Cypriniformes</taxon>
        <taxon>Cyprinidae</taxon>
        <taxon>Labeoninae</taxon>
        <taxon>Labeonini</taxon>
        <taxon>Cirrhinus</taxon>
    </lineage>
</organism>
<keyword evidence="10" id="KW-1185">Reference proteome</keyword>
<keyword evidence="8" id="KW-0539">Nucleus</keyword>
<dbReference type="InterPro" id="IPR019130">
    <property type="entry name" value="Macoilin"/>
</dbReference>
<evidence type="ECO:0000313" key="9">
    <source>
        <dbReference type="EMBL" id="KAL0178565.1"/>
    </source>
</evidence>
<dbReference type="AlphaFoldDB" id="A0ABD0PXP1"/>
<evidence type="ECO:0000256" key="4">
    <source>
        <dbReference type="ARBA" id="ARBA00022692"/>
    </source>
</evidence>
<name>A0ABD0PXP1_CIRMR</name>
<keyword evidence="6" id="KW-1133">Transmembrane helix</keyword>
<evidence type="ECO:0000256" key="2">
    <source>
        <dbReference type="ARBA" id="ARBA00004269"/>
    </source>
</evidence>
<evidence type="ECO:0000256" key="8">
    <source>
        <dbReference type="ARBA" id="ARBA00023242"/>
    </source>
</evidence>